<comment type="caution">
    <text evidence="1">The sequence shown here is derived from an EMBL/GenBank/DDBJ whole genome shotgun (WGS) entry which is preliminary data.</text>
</comment>
<sequence>MTDKVANAKIQQHFKEVFTMAKKSKGFSELLKQEQREKMQRQAMQEMEDDIRQGPLKEEFVDILQEPKGHARMSDVLSAFVGPYEDKEEEMSLNQRQSLLGIAVIAWNLALLPKDQRKAALKEIIRELLKGEDPLFQREMREIINEMVARKDQFFADNQRYIVNYQLRDLGTEFHLTVASTVPGEPVEE</sequence>
<dbReference type="EMBL" id="QBMC01000199">
    <property type="protein sequence ID" value="PZO11179.1"/>
    <property type="molecule type" value="Genomic_DNA"/>
</dbReference>
<dbReference type="AlphaFoldDB" id="A0A2W4U1L9"/>
<evidence type="ECO:0000313" key="2">
    <source>
        <dbReference type="Proteomes" id="UP000249354"/>
    </source>
</evidence>
<reference evidence="1 2" key="2">
    <citation type="submission" date="2018-06" db="EMBL/GenBank/DDBJ databases">
        <title>Metagenomic assembly of (sub)arctic Cyanobacteria and their associated microbiome from non-axenic cultures.</title>
        <authorList>
            <person name="Baurain D."/>
        </authorList>
    </citation>
    <scope>NUCLEOTIDE SEQUENCE [LARGE SCALE GENOMIC DNA]</scope>
    <source>
        <strain evidence="1">ULC129bin1</strain>
    </source>
</reference>
<protein>
    <submittedName>
        <fullName evidence="1">Uncharacterized protein</fullName>
    </submittedName>
</protein>
<organism evidence="1 2">
    <name type="scientific">Leptolyngbya foveolarum</name>
    <dbReference type="NCBI Taxonomy" id="47253"/>
    <lineage>
        <taxon>Bacteria</taxon>
        <taxon>Bacillati</taxon>
        <taxon>Cyanobacteriota</taxon>
        <taxon>Cyanophyceae</taxon>
        <taxon>Leptolyngbyales</taxon>
        <taxon>Leptolyngbyaceae</taxon>
        <taxon>Leptolyngbya group</taxon>
        <taxon>Leptolyngbya</taxon>
    </lineage>
</organism>
<evidence type="ECO:0000313" key="1">
    <source>
        <dbReference type="EMBL" id="PZO11179.1"/>
    </source>
</evidence>
<dbReference type="Proteomes" id="UP000249354">
    <property type="component" value="Unassembled WGS sequence"/>
</dbReference>
<reference evidence="2" key="1">
    <citation type="submission" date="2018-04" db="EMBL/GenBank/DDBJ databases">
        <authorList>
            <person name="Cornet L."/>
        </authorList>
    </citation>
    <scope>NUCLEOTIDE SEQUENCE [LARGE SCALE GENOMIC DNA]</scope>
</reference>
<accession>A0A2W4U1L9</accession>
<name>A0A2W4U1L9_9CYAN</name>
<proteinExistence type="predicted"/>
<gene>
    <name evidence="1" type="ORF">DCF25_19930</name>
</gene>